<dbReference type="PANTHER" id="PTHR34822">
    <property type="entry name" value="GRPB DOMAIN PROTEIN (AFU_ORTHOLOGUE AFUA_1G01530)"/>
    <property type="match status" value="1"/>
</dbReference>
<gene>
    <name evidence="1" type="ORF">ACFQT0_13985</name>
</gene>
<organism evidence="1 2">
    <name type="scientific">Hymenobacter humi</name>
    <dbReference type="NCBI Taxonomy" id="1411620"/>
    <lineage>
        <taxon>Bacteria</taxon>
        <taxon>Pseudomonadati</taxon>
        <taxon>Bacteroidota</taxon>
        <taxon>Cytophagia</taxon>
        <taxon>Cytophagales</taxon>
        <taxon>Hymenobacteraceae</taxon>
        <taxon>Hymenobacter</taxon>
    </lineage>
</organism>
<evidence type="ECO:0000313" key="2">
    <source>
        <dbReference type="Proteomes" id="UP001596513"/>
    </source>
</evidence>
<sequence>MHNLSQFESSRPVVLLPYQPAWAQEFVALAQRLRTAAGAGLMGIDHIGSTAVPGLCAKDVLDVQLQLPSLADAAGLTRRLCADGFRQGEQLTCDIFHGMSPHSPELAKLYMREPVGERRVHLHIREAGRFNARYALLFRDYLCAEAPARDEYGELKRRAAALFPNSIDGYLFLKEPVFHLVYQAAELWAEKTGWQPLGE</sequence>
<name>A0ABW2U4F8_9BACT</name>
<proteinExistence type="predicted"/>
<dbReference type="Proteomes" id="UP001596513">
    <property type="component" value="Unassembled WGS sequence"/>
</dbReference>
<reference evidence="2" key="1">
    <citation type="journal article" date="2019" name="Int. J. Syst. Evol. Microbiol.">
        <title>The Global Catalogue of Microorganisms (GCM) 10K type strain sequencing project: providing services to taxonomists for standard genome sequencing and annotation.</title>
        <authorList>
            <consortium name="The Broad Institute Genomics Platform"/>
            <consortium name="The Broad Institute Genome Sequencing Center for Infectious Disease"/>
            <person name="Wu L."/>
            <person name="Ma J."/>
        </authorList>
    </citation>
    <scope>NUCLEOTIDE SEQUENCE [LARGE SCALE GENOMIC DNA]</scope>
    <source>
        <strain evidence="2">JCM 19635</strain>
    </source>
</reference>
<dbReference type="EMBL" id="JBHTEK010000001">
    <property type="protein sequence ID" value="MFC7668363.1"/>
    <property type="molecule type" value="Genomic_DNA"/>
</dbReference>
<keyword evidence="2" id="KW-1185">Reference proteome</keyword>
<evidence type="ECO:0000313" key="1">
    <source>
        <dbReference type="EMBL" id="MFC7668363.1"/>
    </source>
</evidence>
<dbReference type="PANTHER" id="PTHR34822:SF1">
    <property type="entry name" value="GRPB FAMILY PROTEIN"/>
    <property type="match status" value="1"/>
</dbReference>
<dbReference type="SUPFAM" id="SSF81301">
    <property type="entry name" value="Nucleotidyltransferase"/>
    <property type="match status" value="1"/>
</dbReference>
<dbReference type="InterPro" id="IPR007344">
    <property type="entry name" value="GrpB/CoaE"/>
</dbReference>
<dbReference type="InterPro" id="IPR043519">
    <property type="entry name" value="NT_sf"/>
</dbReference>
<dbReference type="RefSeq" id="WP_380203613.1">
    <property type="nucleotide sequence ID" value="NZ_JBHTEK010000001.1"/>
</dbReference>
<accession>A0ABW2U4F8</accession>
<protein>
    <submittedName>
        <fullName evidence="1">GrpB family protein</fullName>
    </submittedName>
</protein>
<comment type="caution">
    <text evidence="1">The sequence shown here is derived from an EMBL/GenBank/DDBJ whole genome shotgun (WGS) entry which is preliminary data.</text>
</comment>
<dbReference type="Gene3D" id="3.30.460.10">
    <property type="entry name" value="Beta Polymerase, domain 2"/>
    <property type="match status" value="1"/>
</dbReference>
<dbReference type="Pfam" id="PF04229">
    <property type="entry name" value="GrpB"/>
    <property type="match status" value="1"/>
</dbReference>